<protein>
    <submittedName>
        <fullName evidence="1">ARAD1D40084p</fullName>
    </submittedName>
</protein>
<evidence type="ECO:0000313" key="1">
    <source>
        <dbReference type="EMBL" id="CDP38680.1"/>
    </source>
</evidence>
<gene>
    <name evidence="1" type="ORF">GNLVRS02_ARAD1D40084g</name>
</gene>
<organism evidence="1">
    <name type="scientific">Blastobotrys adeninivorans</name>
    <name type="common">Yeast</name>
    <name type="synonym">Arxula adeninivorans</name>
    <dbReference type="NCBI Taxonomy" id="409370"/>
    <lineage>
        <taxon>Eukaryota</taxon>
        <taxon>Fungi</taxon>
        <taxon>Dikarya</taxon>
        <taxon>Ascomycota</taxon>
        <taxon>Saccharomycotina</taxon>
        <taxon>Dipodascomycetes</taxon>
        <taxon>Dipodascales</taxon>
        <taxon>Trichomonascaceae</taxon>
        <taxon>Blastobotrys</taxon>
    </lineage>
</organism>
<dbReference type="AlphaFoldDB" id="A0A060TCA9"/>
<reference evidence="1" key="1">
    <citation type="submission" date="2014-02" db="EMBL/GenBank/DDBJ databases">
        <authorList>
            <person name="Genoscope - CEA"/>
        </authorList>
    </citation>
    <scope>NUCLEOTIDE SEQUENCE</scope>
    <source>
        <strain evidence="1">LS3</strain>
    </source>
</reference>
<proteinExistence type="predicted"/>
<reference evidence="1" key="2">
    <citation type="submission" date="2014-06" db="EMBL/GenBank/DDBJ databases">
        <title>The complete genome of Blastobotrys (Arxula) adeninivorans LS3 - a yeast of biotechnological interest.</title>
        <authorList>
            <person name="Kunze G."/>
            <person name="Gaillardin C."/>
            <person name="Czernicka M."/>
            <person name="Durrens P."/>
            <person name="Martin T."/>
            <person name="Boer E."/>
            <person name="Gabaldon T."/>
            <person name="Cruz J."/>
            <person name="Talla E."/>
            <person name="Marck C."/>
            <person name="Goffeau A."/>
            <person name="Barbe V."/>
            <person name="Baret P."/>
            <person name="Baronian K."/>
            <person name="Beier S."/>
            <person name="Bleykasten C."/>
            <person name="Bode R."/>
            <person name="Casaregola S."/>
            <person name="Despons L."/>
            <person name="Fairhead C."/>
            <person name="Giersberg M."/>
            <person name="Gierski P."/>
            <person name="Hahnel U."/>
            <person name="Hartmann A."/>
            <person name="Jankowska D."/>
            <person name="Jubin C."/>
            <person name="Jung P."/>
            <person name="Lafontaine I."/>
            <person name="Leh-Louis V."/>
            <person name="Lemaire M."/>
            <person name="Marcet-Houben M."/>
            <person name="Mascher M."/>
            <person name="Morel G."/>
            <person name="Richard G.-F."/>
            <person name="Riechen J."/>
            <person name="Sacerdot C."/>
            <person name="Sarkar A."/>
            <person name="Savel G."/>
            <person name="Schacherer J."/>
            <person name="Sherman D."/>
            <person name="Straub M.-L."/>
            <person name="Stein N."/>
            <person name="Thierry A."/>
            <person name="Trautwein-Schult A."/>
            <person name="Westhof E."/>
            <person name="Worch S."/>
            <person name="Dujon B."/>
            <person name="Souciet J.-L."/>
            <person name="Wincker P."/>
            <person name="Scholz U."/>
            <person name="Neuveglise N."/>
        </authorList>
    </citation>
    <scope>NUCLEOTIDE SEQUENCE</scope>
    <source>
        <strain evidence="1">LS3</strain>
    </source>
</reference>
<accession>A0A060TCA9</accession>
<dbReference type="EMBL" id="HG937694">
    <property type="protein sequence ID" value="CDP38680.1"/>
    <property type="molecule type" value="Genomic_DNA"/>
</dbReference>
<name>A0A060TCA9_BLAAD</name>
<sequence>MHELDLNFDIERYHHRVQHPGFVKDLEKEWERERSYSDILSTSSGRTKQAYLHCDALRKGNWKQFVEETKKTIQQKSWYPDPVLTRLLSDIDSFKVSLYSPDLCEDNFCHHYIDDITAALDALKLGILSAHDLWCLFLYPFDPTIRGEVTDYCFRPPGLQAQAGRDNDDDNDDEDEDEDRPLHYFRFTKLWEAIAMMVPIFDITNHFNEAIKHYTGQLDMNGPPEIINLLQVLRSIKVGWGELRATRIVKSLLGAITPALEQKQLNIRYAAMCLLSFVPRDIYCSMVFEKSGDIIPWIRLGLMQHAAEHTQTKLSRDELESSWRWFVETITEAASFHDSVEFADLRKYDSARERIERGHSEKTLKPFGEWTPEDIDRASPVEQLAHTEYAVTQLATNTYWQTLQVRVWGQIATPTQYPDLLRDLYLIPLRNVPQELKWPILRKFTKSQKVFTPDPASYPLFIEELCLKMEYYISPRQVEAVYDRINREDSMYSALD</sequence>